<accession>A0A5C8NVS5</accession>
<dbReference type="Proteomes" id="UP000321548">
    <property type="component" value="Unassembled WGS sequence"/>
</dbReference>
<reference evidence="3 4" key="1">
    <citation type="submission" date="2019-06" db="EMBL/GenBank/DDBJ databases">
        <title>Quisquiliibacterium sp. nov., isolated from a maize field.</title>
        <authorList>
            <person name="Lin S.-Y."/>
            <person name="Tsai C.-F."/>
            <person name="Young C.-C."/>
        </authorList>
    </citation>
    <scope>NUCLEOTIDE SEQUENCE [LARGE SCALE GENOMIC DNA]</scope>
    <source>
        <strain evidence="3 4">CC-CFT501</strain>
    </source>
</reference>
<protein>
    <submittedName>
        <fullName evidence="3">DUF1254 domain-containing protein</fullName>
    </submittedName>
</protein>
<comment type="caution">
    <text evidence="3">The sequence shown here is derived from an EMBL/GenBank/DDBJ whole genome shotgun (WGS) entry which is preliminary data.</text>
</comment>
<dbReference type="OrthoDB" id="104565at2"/>
<organism evidence="3 4">
    <name type="scientific">Zeimonas arvi</name>
    <dbReference type="NCBI Taxonomy" id="2498847"/>
    <lineage>
        <taxon>Bacteria</taxon>
        <taxon>Pseudomonadati</taxon>
        <taxon>Pseudomonadota</taxon>
        <taxon>Betaproteobacteria</taxon>
        <taxon>Burkholderiales</taxon>
        <taxon>Burkholderiaceae</taxon>
        <taxon>Zeimonas</taxon>
    </lineage>
</organism>
<dbReference type="SUPFAM" id="SSF160935">
    <property type="entry name" value="VPA0735-like"/>
    <property type="match status" value="1"/>
</dbReference>
<dbReference type="Gene3D" id="2.60.40.1610">
    <property type="entry name" value="Domain of unknown function DUF1254"/>
    <property type="match status" value="1"/>
</dbReference>
<dbReference type="RefSeq" id="WP_147704506.1">
    <property type="nucleotide sequence ID" value="NZ_VDUY01000004.1"/>
</dbReference>
<name>A0A5C8NVS5_9BURK</name>
<dbReference type="InterPro" id="IPR037050">
    <property type="entry name" value="DUF1254_sf"/>
</dbReference>
<feature type="domain" description="DUF1214" evidence="1">
    <location>
        <begin position="318"/>
        <end position="426"/>
    </location>
</feature>
<keyword evidence="4" id="KW-1185">Reference proteome</keyword>
<dbReference type="EMBL" id="VDUY01000004">
    <property type="protein sequence ID" value="TXL65311.1"/>
    <property type="molecule type" value="Genomic_DNA"/>
</dbReference>
<dbReference type="InterPro" id="IPR037049">
    <property type="entry name" value="DUF1214_C_sf"/>
</dbReference>
<dbReference type="Gene3D" id="2.60.120.600">
    <property type="entry name" value="Domain of unknown function DUF1214, C-terminal domain"/>
    <property type="match status" value="1"/>
</dbReference>
<evidence type="ECO:0000313" key="4">
    <source>
        <dbReference type="Proteomes" id="UP000321548"/>
    </source>
</evidence>
<dbReference type="Pfam" id="PF06742">
    <property type="entry name" value="DUF1214"/>
    <property type="match status" value="1"/>
</dbReference>
<evidence type="ECO:0000313" key="3">
    <source>
        <dbReference type="EMBL" id="TXL65311.1"/>
    </source>
</evidence>
<dbReference type="PANTHER" id="PTHR36509:SF2">
    <property type="entry name" value="BLL3101 PROTEIN"/>
    <property type="match status" value="1"/>
</dbReference>
<proteinExistence type="predicted"/>
<gene>
    <name evidence="3" type="ORF">FHP08_10995</name>
</gene>
<feature type="domain" description="DUF1254" evidence="2">
    <location>
        <begin position="60"/>
        <end position="189"/>
    </location>
</feature>
<dbReference type="PANTHER" id="PTHR36509">
    <property type="entry name" value="BLL3101 PROTEIN"/>
    <property type="match status" value="1"/>
</dbReference>
<evidence type="ECO:0000259" key="1">
    <source>
        <dbReference type="Pfam" id="PF06742"/>
    </source>
</evidence>
<sequence length="443" mass="49266">MSHSTLSQASTSLEGLARRAVLYSLPLYEMARMRAATCPRRGPAGEFAASDRDSTVRWCNGFTHSRALLTPANREVVSPNNDTLYDNAWLDLGDGPLVIEVPDMGDRYWTLGLLDFWTNPFAYAGRRTTGNRAQRLFVHGPRWRGTVPEGMIRIGAPGDDAWLIGRMLVDPNDDDLAAAHRLQDAYAIRRASDGAPAWKRTDSGFDGRRIEVPEPEAYLRVVAEALARTPAPASEAGLLASFAAFGLVDGRPTEDRQAREAFTRVLPQVYHALREDVQGTQLGGGWHVPITIRTGYGDDYPTRARVARNLIGALGIEEAMYPVCEVDAQGRALSGSARYEIHFAPGLSPQVDAFWSLTMYRRRDCLLVENPIDRHSIGDRTPGLVREPDGSLRIRLQAVDPGVGSNWLPSPADDDFYLILRLYQPREAHLQMQFTYPPLRRLD</sequence>
<dbReference type="InterPro" id="IPR010679">
    <property type="entry name" value="DUF1254"/>
</dbReference>
<dbReference type="AlphaFoldDB" id="A0A5C8NVS5"/>
<dbReference type="Pfam" id="PF06863">
    <property type="entry name" value="DUF1254"/>
    <property type="match status" value="1"/>
</dbReference>
<evidence type="ECO:0000259" key="2">
    <source>
        <dbReference type="Pfam" id="PF06863"/>
    </source>
</evidence>
<dbReference type="InterPro" id="IPR010621">
    <property type="entry name" value="DUF1214"/>
</dbReference>